<name>A0ABQ6NTD2_9BACL</name>
<gene>
    <name evidence="2" type="ORF">PghCCS26_49580</name>
</gene>
<proteinExistence type="predicted"/>
<sequence length="127" mass="14550">MEQIYPLEEDIVSRYCGMPVYIIMKDGSRHIGRLSKCKGGKLTLNGDPNVSDADEPEAVPDKSSSKKSKKNSKSKFQQQAKSSKPEQPVQTQSYPFDPYYYEPRPYYPFRDLITLDFALVALLFLLF</sequence>
<organism evidence="2 3">
    <name type="scientific">Paenibacillus glycanilyticus</name>
    <dbReference type="NCBI Taxonomy" id="126569"/>
    <lineage>
        <taxon>Bacteria</taxon>
        <taxon>Bacillati</taxon>
        <taxon>Bacillota</taxon>
        <taxon>Bacilli</taxon>
        <taxon>Bacillales</taxon>
        <taxon>Paenibacillaceae</taxon>
        <taxon>Paenibacillus</taxon>
    </lineage>
</organism>
<dbReference type="EMBL" id="BTCL01000023">
    <property type="protein sequence ID" value="GMK47828.1"/>
    <property type="molecule type" value="Genomic_DNA"/>
</dbReference>
<accession>A0ABQ6NTD2</accession>
<evidence type="ECO:0000256" key="1">
    <source>
        <dbReference type="SAM" id="MobiDB-lite"/>
    </source>
</evidence>
<feature type="region of interest" description="Disordered" evidence="1">
    <location>
        <begin position="39"/>
        <end position="96"/>
    </location>
</feature>
<reference evidence="2 3" key="1">
    <citation type="submission" date="2023-05" db="EMBL/GenBank/DDBJ databases">
        <title>Draft genome of Paenibacillus sp. CCS26.</title>
        <authorList>
            <person name="Akita H."/>
            <person name="Shinto Y."/>
            <person name="Kimura Z."/>
        </authorList>
    </citation>
    <scope>NUCLEOTIDE SEQUENCE [LARGE SCALE GENOMIC DNA]</scope>
    <source>
        <strain evidence="2 3">CCS26</strain>
    </source>
</reference>
<comment type="caution">
    <text evidence="2">The sequence shown here is derived from an EMBL/GenBank/DDBJ whole genome shotgun (WGS) entry which is preliminary data.</text>
</comment>
<evidence type="ECO:0000313" key="2">
    <source>
        <dbReference type="EMBL" id="GMK47828.1"/>
    </source>
</evidence>
<dbReference type="Proteomes" id="UP001285921">
    <property type="component" value="Unassembled WGS sequence"/>
</dbReference>
<evidence type="ECO:0000313" key="3">
    <source>
        <dbReference type="Proteomes" id="UP001285921"/>
    </source>
</evidence>
<dbReference type="RefSeq" id="WP_317981690.1">
    <property type="nucleotide sequence ID" value="NZ_BTCL01000023.1"/>
</dbReference>
<keyword evidence="3" id="KW-1185">Reference proteome</keyword>
<protein>
    <submittedName>
        <fullName evidence="2">Uncharacterized protein</fullName>
    </submittedName>
</protein>